<evidence type="ECO:0000256" key="11">
    <source>
        <dbReference type="ARBA" id="ARBA00023033"/>
    </source>
</evidence>
<keyword evidence="16" id="KW-1185">Reference proteome</keyword>
<keyword evidence="6" id="KW-0812">Transmembrane</keyword>
<dbReference type="Pfam" id="PF00067">
    <property type="entry name" value="p450"/>
    <property type="match status" value="1"/>
</dbReference>
<dbReference type="GO" id="GO:0016020">
    <property type="term" value="C:membrane"/>
    <property type="evidence" value="ECO:0007669"/>
    <property type="project" value="UniProtKB-SubCell"/>
</dbReference>
<protein>
    <submittedName>
        <fullName evidence="15">Cytochrome P450</fullName>
    </submittedName>
</protein>
<keyword evidence="5 14" id="KW-0349">Heme</keyword>
<dbReference type="EMBL" id="QPFP01000018">
    <property type="protein sequence ID" value="TEB31625.1"/>
    <property type="molecule type" value="Genomic_DNA"/>
</dbReference>
<keyword evidence="13" id="KW-0325">Glycoprotein</keyword>
<dbReference type="GO" id="GO:0005506">
    <property type="term" value="F:iron ion binding"/>
    <property type="evidence" value="ECO:0007669"/>
    <property type="project" value="InterPro"/>
</dbReference>
<dbReference type="InterPro" id="IPR002401">
    <property type="entry name" value="Cyt_P450_E_grp-I"/>
</dbReference>
<dbReference type="STRING" id="71717.A0A4Y7TBS2"/>
<keyword evidence="7 14" id="KW-0479">Metal-binding</keyword>
<name>A0A4Y7TBS2_COPMI</name>
<dbReference type="AlphaFoldDB" id="A0A4Y7TBS2"/>
<keyword evidence="9" id="KW-0560">Oxidoreductase</keyword>
<comment type="caution">
    <text evidence="15">The sequence shown here is derived from an EMBL/GenBank/DDBJ whole genome shotgun (WGS) entry which is preliminary data.</text>
</comment>
<dbReference type="Gene3D" id="1.10.630.10">
    <property type="entry name" value="Cytochrome P450"/>
    <property type="match status" value="2"/>
</dbReference>
<evidence type="ECO:0000256" key="12">
    <source>
        <dbReference type="ARBA" id="ARBA00023136"/>
    </source>
</evidence>
<evidence type="ECO:0000256" key="14">
    <source>
        <dbReference type="PIRSR" id="PIRSR602401-1"/>
    </source>
</evidence>
<dbReference type="PRINTS" id="PR00463">
    <property type="entry name" value="EP450I"/>
</dbReference>
<dbReference type="OrthoDB" id="2789670at2759"/>
<keyword evidence="11" id="KW-0503">Monooxygenase</keyword>
<keyword evidence="12" id="KW-0472">Membrane</keyword>
<gene>
    <name evidence="15" type="ORF">FA13DRAFT_1791399</name>
</gene>
<evidence type="ECO:0000313" key="15">
    <source>
        <dbReference type="EMBL" id="TEB31625.1"/>
    </source>
</evidence>
<dbReference type="GO" id="GO:0020037">
    <property type="term" value="F:heme binding"/>
    <property type="evidence" value="ECO:0007669"/>
    <property type="project" value="InterPro"/>
</dbReference>
<evidence type="ECO:0000256" key="10">
    <source>
        <dbReference type="ARBA" id="ARBA00023004"/>
    </source>
</evidence>
<evidence type="ECO:0000313" key="16">
    <source>
        <dbReference type="Proteomes" id="UP000298030"/>
    </source>
</evidence>
<evidence type="ECO:0000256" key="2">
    <source>
        <dbReference type="ARBA" id="ARBA00004167"/>
    </source>
</evidence>
<evidence type="ECO:0000256" key="6">
    <source>
        <dbReference type="ARBA" id="ARBA00022692"/>
    </source>
</evidence>
<evidence type="ECO:0000256" key="3">
    <source>
        <dbReference type="ARBA" id="ARBA00005179"/>
    </source>
</evidence>
<comment type="cofactor">
    <cofactor evidence="1 14">
        <name>heme</name>
        <dbReference type="ChEBI" id="CHEBI:30413"/>
    </cofactor>
</comment>
<proteinExistence type="inferred from homology"/>
<dbReference type="Proteomes" id="UP000298030">
    <property type="component" value="Unassembled WGS sequence"/>
</dbReference>
<evidence type="ECO:0000256" key="4">
    <source>
        <dbReference type="ARBA" id="ARBA00010617"/>
    </source>
</evidence>
<dbReference type="InterPro" id="IPR001128">
    <property type="entry name" value="Cyt_P450"/>
</dbReference>
<keyword evidence="8" id="KW-1133">Transmembrane helix</keyword>
<evidence type="ECO:0000256" key="1">
    <source>
        <dbReference type="ARBA" id="ARBA00001971"/>
    </source>
</evidence>
<evidence type="ECO:0000256" key="8">
    <source>
        <dbReference type="ARBA" id="ARBA00022989"/>
    </source>
</evidence>
<feature type="binding site" description="axial binding residue" evidence="14">
    <location>
        <position position="390"/>
    </location>
    <ligand>
        <name>heme</name>
        <dbReference type="ChEBI" id="CHEBI:30413"/>
    </ligand>
    <ligandPart>
        <name>Fe</name>
        <dbReference type="ChEBI" id="CHEBI:18248"/>
    </ligandPart>
</feature>
<comment type="similarity">
    <text evidence="4">Belongs to the cytochrome P450 family.</text>
</comment>
<evidence type="ECO:0000256" key="5">
    <source>
        <dbReference type="ARBA" id="ARBA00022617"/>
    </source>
</evidence>
<keyword evidence="10 14" id="KW-0408">Iron</keyword>
<organism evidence="15 16">
    <name type="scientific">Coprinellus micaceus</name>
    <name type="common">Glistening ink-cap mushroom</name>
    <name type="synonym">Coprinus micaceus</name>
    <dbReference type="NCBI Taxonomy" id="71717"/>
    <lineage>
        <taxon>Eukaryota</taxon>
        <taxon>Fungi</taxon>
        <taxon>Dikarya</taxon>
        <taxon>Basidiomycota</taxon>
        <taxon>Agaricomycotina</taxon>
        <taxon>Agaricomycetes</taxon>
        <taxon>Agaricomycetidae</taxon>
        <taxon>Agaricales</taxon>
        <taxon>Agaricineae</taxon>
        <taxon>Psathyrellaceae</taxon>
        <taxon>Coprinellus</taxon>
    </lineage>
</organism>
<dbReference type="SUPFAM" id="SSF48264">
    <property type="entry name" value="Cytochrome P450"/>
    <property type="match status" value="1"/>
</dbReference>
<dbReference type="InterPro" id="IPR036396">
    <property type="entry name" value="Cyt_P450_sf"/>
</dbReference>
<sequence>MEVISSVNPTWLRDAAVILSGVSLTYYLRPRGSKKRLPLPPSPKGLPILGNALNMPLENVAQGYAKWGEELGSDIISATALGKVVIILNSIETGLDLLDKRSNIYSSRFQSTMAGEMMGFDYPFAMLPYDERWKERRRLFVQHFRPSDMSIIYPQAREFAQRFLVELSQAPEHFHDIARGAKDLAYMSEKFRSAPFEEALSKFGTAEGRPSFVSVALGSVDDSNEEAAAHQRQLIKDTAAMFYMAGTDTISGSMLSWTWDMLKNPDIQAKVHAELDEVLKGRMPDFEDLDDLPYLMATIIGDRSIVACCADRFVVHCVPHLNMEDDVYGEYFIPKDSIVISNLWAMLRNEDDYPNATTYSPSRFLTLDGKLNPEIRDPFTIAIGFGRRSCPGAHIGRAMFWLSLASLATLFEWTEPLGEDGKPIDQPRDYEKGLLYQPKPFKCNFKLRSAEAQALFANMEA</sequence>
<accession>A0A4Y7TBS2</accession>
<dbReference type="GO" id="GO:0016705">
    <property type="term" value="F:oxidoreductase activity, acting on paired donors, with incorporation or reduction of molecular oxygen"/>
    <property type="evidence" value="ECO:0007669"/>
    <property type="project" value="InterPro"/>
</dbReference>
<evidence type="ECO:0000256" key="9">
    <source>
        <dbReference type="ARBA" id="ARBA00023002"/>
    </source>
</evidence>
<dbReference type="PANTHER" id="PTHR46300:SF2">
    <property type="entry name" value="CYTOCHROME P450 MONOOXYGENASE ALNH-RELATED"/>
    <property type="match status" value="1"/>
</dbReference>
<dbReference type="InterPro" id="IPR050364">
    <property type="entry name" value="Cytochrome_P450_fung"/>
</dbReference>
<reference evidence="15 16" key="1">
    <citation type="journal article" date="2019" name="Nat. Ecol. Evol.">
        <title>Megaphylogeny resolves global patterns of mushroom evolution.</title>
        <authorList>
            <person name="Varga T."/>
            <person name="Krizsan K."/>
            <person name="Foldi C."/>
            <person name="Dima B."/>
            <person name="Sanchez-Garcia M."/>
            <person name="Sanchez-Ramirez S."/>
            <person name="Szollosi G.J."/>
            <person name="Szarkandi J.G."/>
            <person name="Papp V."/>
            <person name="Albert L."/>
            <person name="Andreopoulos W."/>
            <person name="Angelini C."/>
            <person name="Antonin V."/>
            <person name="Barry K.W."/>
            <person name="Bougher N.L."/>
            <person name="Buchanan P."/>
            <person name="Buyck B."/>
            <person name="Bense V."/>
            <person name="Catcheside P."/>
            <person name="Chovatia M."/>
            <person name="Cooper J."/>
            <person name="Damon W."/>
            <person name="Desjardin D."/>
            <person name="Finy P."/>
            <person name="Geml J."/>
            <person name="Haridas S."/>
            <person name="Hughes K."/>
            <person name="Justo A."/>
            <person name="Karasinski D."/>
            <person name="Kautmanova I."/>
            <person name="Kiss B."/>
            <person name="Kocsube S."/>
            <person name="Kotiranta H."/>
            <person name="LaButti K.M."/>
            <person name="Lechner B.E."/>
            <person name="Liimatainen K."/>
            <person name="Lipzen A."/>
            <person name="Lukacs Z."/>
            <person name="Mihaltcheva S."/>
            <person name="Morgado L.N."/>
            <person name="Niskanen T."/>
            <person name="Noordeloos M.E."/>
            <person name="Ohm R.A."/>
            <person name="Ortiz-Santana B."/>
            <person name="Ovrebo C."/>
            <person name="Racz N."/>
            <person name="Riley R."/>
            <person name="Savchenko A."/>
            <person name="Shiryaev A."/>
            <person name="Soop K."/>
            <person name="Spirin V."/>
            <person name="Szebenyi C."/>
            <person name="Tomsovsky M."/>
            <person name="Tulloss R.E."/>
            <person name="Uehling J."/>
            <person name="Grigoriev I.V."/>
            <person name="Vagvolgyi C."/>
            <person name="Papp T."/>
            <person name="Martin F.M."/>
            <person name="Miettinen O."/>
            <person name="Hibbett D.S."/>
            <person name="Nagy L.G."/>
        </authorList>
    </citation>
    <scope>NUCLEOTIDE SEQUENCE [LARGE SCALE GENOMIC DNA]</scope>
    <source>
        <strain evidence="15 16">FP101781</strain>
    </source>
</reference>
<evidence type="ECO:0000256" key="7">
    <source>
        <dbReference type="ARBA" id="ARBA00022723"/>
    </source>
</evidence>
<comment type="pathway">
    <text evidence="3">Secondary metabolite biosynthesis.</text>
</comment>
<dbReference type="GO" id="GO:0004497">
    <property type="term" value="F:monooxygenase activity"/>
    <property type="evidence" value="ECO:0007669"/>
    <property type="project" value="UniProtKB-KW"/>
</dbReference>
<dbReference type="PANTHER" id="PTHR46300">
    <property type="entry name" value="P450, PUTATIVE (EUROFUNG)-RELATED-RELATED"/>
    <property type="match status" value="1"/>
</dbReference>
<evidence type="ECO:0000256" key="13">
    <source>
        <dbReference type="ARBA" id="ARBA00023180"/>
    </source>
</evidence>
<comment type="subcellular location">
    <subcellularLocation>
        <location evidence="2">Membrane</location>
        <topology evidence="2">Single-pass membrane protein</topology>
    </subcellularLocation>
</comment>